<comment type="caution">
    <text evidence="7">The sequence shown here is derived from an EMBL/GenBank/DDBJ whole genome shotgun (WGS) entry which is preliminary data.</text>
</comment>
<evidence type="ECO:0000259" key="6">
    <source>
        <dbReference type="Pfam" id="PF04577"/>
    </source>
</evidence>
<reference evidence="7" key="1">
    <citation type="submission" date="2020-09" db="EMBL/GenBank/DDBJ databases">
        <title>Genome-Enabled Discovery of Anthraquinone Biosynthesis in Senna tora.</title>
        <authorList>
            <person name="Kang S.-H."/>
            <person name="Pandey R.P."/>
            <person name="Lee C.-M."/>
            <person name="Sim J.-S."/>
            <person name="Jeong J.-T."/>
            <person name="Choi B.-S."/>
            <person name="Jung M."/>
            <person name="Ginzburg D."/>
            <person name="Zhao K."/>
            <person name="Won S.Y."/>
            <person name="Oh T.-J."/>
            <person name="Yu Y."/>
            <person name="Kim N.-H."/>
            <person name="Lee O.R."/>
            <person name="Lee T.-H."/>
            <person name="Bashyal P."/>
            <person name="Kim T.-S."/>
            <person name="Lee W.-H."/>
            <person name="Kawkins C."/>
            <person name="Kim C.-K."/>
            <person name="Kim J.S."/>
            <person name="Ahn B.O."/>
            <person name="Rhee S.Y."/>
            <person name="Sohng J.K."/>
        </authorList>
    </citation>
    <scope>NUCLEOTIDE SEQUENCE</scope>
    <source>
        <tissue evidence="7">Leaf</tissue>
    </source>
</reference>
<feature type="domain" description="Glycosyltransferase 61 catalytic" evidence="6">
    <location>
        <begin position="313"/>
        <end position="413"/>
    </location>
</feature>
<dbReference type="GO" id="GO:0000139">
    <property type="term" value="C:Golgi membrane"/>
    <property type="evidence" value="ECO:0007669"/>
    <property type="project" value="UniProtKB-SubCell"/>
</dbReference>
<accession>A0A834TDB1</accession>
<dbReference type="Proteomes" id="UP000634136">
    <property type="component" value="Unassembled WGS sequence"/>
</dbReference>
<gene>
    <name evidence="7" type="ORF">G2W53_024501</name>
</gene>
<comment type="subcellular location">
    <subcellularLocation>
        <location evidence="1">Golgi apparatus membrane</location>
        <topology evidence="1">Single-pass type II membrane protein</topology>
    </subcellularLocation>
</comment>
<keyword evidence="5" id="KW-0812">Transmembrane</keyword>
<evidence type="ECO:0000313" key="8">
    <source>
        <dbReference type="Proteomes" id="UP000634136"/>
    </source>
</evidence>
<evidence type="ECO:0000256" key="3">
    <source>
        <dbReference type="ARBA" id="ARBA00022679"/>
    </source>
</evidence>
<dbReference type="PANTHER" id="PTHR20961:SF124">
    <property type="entry name" value="GLYCOSYLTRANSFERASE"/>
    <property type="match status" value="1"/>
</dbReference>
<sequence>MVQFHRNHIPRKGGENAKNDMTHHDLDFAIFSYCKRTKPKLLSFVFLTILCSFFVLAPLFLGSFSFCLFYSIETEHHRPMNDGVDVNASFLSSSISSSDSNETELHRPMDEGVHANASFLSSSVSSTGDIRTHSASSSVFLYLPSTTTHQEEERHEKIKPYTRKWETGVMNKIQELNLISKTTNLGTDTQKHNCDVHHHDVPAVFFSNGGYTGNVYHEFNDGIIPLYITSQHFNKRVIFVILEYHNWWMMKYRDVLSQLTDFPLIDFNTDNRTHCFSQATIGLTIHDELTVNPTLMTNKGHQNKTIQDFRSLLNSAYSPRIKNLMTKETKRVINKRKKPKMVVISRTGSRSVRNENAMVKKAEEMGFEVEVMRPNRRTEMSKIYRTLNESDVMVGVHGAAMTHFLFMRPGRVFLQVVPLGTTWAAETYYGEPARKMGLKYIGYEIGARESSLWEKYDREDPVLRDPNSINKKGWEYTKRIYLENQNVTLDLRRFQRSLRQAYQYCLLDR</sequence>
<organism evidence="7 8">
    <name type="scientific">Senna tora</name>
    <dbReference type="NCBI Taxonomy" id="362788"/>
    <lineage>
        <taxon>Eukaryota</taxon>
        <taxon>Viridiplantae</taxon>
        <taxon>Streptophyta</taxon>
        <taxon>Embryophyta</taxon>
        <taxon>Tracheophyta</taxon>
        <taxon>Spermatophyta</taxon>
        <taxon>Magnoliopsida</taxon>
        <taxon>eudicotyledons</taxon>
        <taxon>Gunneridae</taxon>
        <taxon>Pentapetalae</taxon>
        <taxon>rosids</taxon>
        <taxon>fabids</taxon>
        <taxon>Fabales</taxon>
        <taxon>Fabaceae</taxon>
        <taxon>Caesalpinioideae</taxon>
        <taxon>Cassia clade</taxon>
        <taxon>Senna</taxon>
    </lineage>
</organism>
<evidence type="ECO:0000256" key="5">
    <source>
        <dbReference type="SAM" id="Phobius"/>
    </source>
</evidence>
<dbReference type="GO" id="GO:0016763">
    <property type="term" value="F:pentosyltransferase activity"/>
    <property type="evidence" value="ECO:0007669"/>
    <property type="project" value="UniProtKB-ARBA"/>
</dbReference>
<feature type="transmembrane region" description="Helical" evidence="5">
    <location>
        <begin position="41"/>
        <end position="72"/>
    </location>
</feature>
<protein>
    <submittedName>
        <fullName evidence="7">Beta-1,2-xylosyltransferase XYXT1-like</fullName>
    </submittedName>
</protein>
<keyword evidence="5" id="KW-1133">Transmembrane helix</keyword>
<dbReference type="PANTHER" id="PTHR20961">
    <property type="entry name" value="GLYCOSYLTRANSFERASE"/>
    <property type="match status" value="1"/>
</dbReference>
<keyword evidence="2" id="KW-0328">Glycosyltransferase</keyword>
<dbReference type="InterPro" id="IPR007657">
    <property type="entry name" value="Glycosyltransferase_61"/>
</dbReference>
<evidence type="ECO:0000256" key="1">
    <source>
        <dbReference type="ARBA" id="ARBA00004323"/>
    </source>
</evidence>
<keyword evidence="8" id="KW-1185">Reference proteome</keyword>
<evidence type="ECO:0000256" key="4">
    <source>
        <dbReference type="ARBA" id="ARBA00023180"/>
    </source>
</evidence>
<name>A0A834TDB1_9FABA</name>
<dbReference type="AlphaFoldDB" id="A0A834TDB1"/>
<keyword evidence="5" id="KW-0472">Membrane</keyword>
<keyword evidence="4" id="KW-0325">Glycoprotein</keyword>
<dbReference type="InterPro" id="IPR049625">
    <property type="entry name" value="Glyco_transf_61_cat"/>
</dbReference>
<dbReference type="OrthoDB" id="529273at2759"/>
<proteinExistence type="predicted"/>
<dbReference type="Pfam" id="PF04577">
    <property type="entry name" value="Glyco_transf_61"/>
    <property type="match status" value="1"/>
</dbReference>
<keyword evidence="3 7" id="KW-0808">Transferase</keyword>
<evidence type="ECO:0000256" key="2">
    <source>
        <dbReference type="ARBA" id="ARBA00022676"/>
    </source>
</evidence>
<evidence type="ECO:0000313" key="7">
    <source>
        <dbReference type="EMBL" id="KAF7819046.1"/>
    </source>
</evidence>
<dbReference type="EMBL" id="JAAIUW010000008">
    <property type="protein sequence ID" value="KAF7819046.1"/>
    <property type="molecule type" value="Genomic_DNA"/>
</dbReference>